<evidence type="ECO:0000313" key="1">
    <source>
        <dbReference type="EMBL" id="PHT63716.1"/>
    </source>
</evidence>
<accession>A0A2G2Y1T1</accession>
<dbReference type="OrthoDB" id="817978at2759"/>
<dbReference type="SMR" id="A0A2G2Y1T1"/>
<dbReference type="EMBL" id="AYRZ02000025">
    <property type="protein sequence ID" value="PHT63716.1"/>
    <property type="molecule type" value="Genomic_DNA"/>
</dbReference>
<gene>
    <name evidence="1" type="ORF">T459_32402</name>
</gene>
<dbReference type="InterPro" id="IPR036392">
    <property type="entry name" value="PLAT/LH2_dom_sf"/>
</dbReference>
<comment type="caution">
    <text evidence="1">The sequence shown here is derived from an EMBL/GenBank/DDBJ whole genome shotgun (WGS) entry which is preliminary data.</text>
</comment>
<dbReference type="Gene3D" id="2.60.60.20">
    <property type="entry name" value="PLAT/LH2 domain"/>
    <property type="match status" value="1"/>
</dbReference>
<dbReference type="Pfam" id="PF06232">
    <property type="entry name" value="ATS3"/>
    <property type="match status" value="1"/>
</dbReference>
<name>A0A2G2Y1T1_CAPAN</name>
<sequence length="183" mass="20894">MYTPIIKHLQNSDIIDMMKMGGQYLVLLFLSSLTAFIFSSSQARSITTSTKPQIILIETNRHATAARSCSYTLTIKTSCSSSRYTRDRISIAFGDAYGFEVYAPSLDDPSARTFERCSTDTFRIRGPCMYEICYLNLRRVGSDGWKPESVKVYGPDRPVITFKFNRFLPNGVWFGFNHCRKIM</sequence>
<evidence type="ECO:0000313" key="2">
    <source>
        <dbReference type="Proteomes" id="UP000222542"/>
    </source>
</evidence>
<dbReference type="SUPFAM" id="SSF49723">
    <property type="entry name" value="Lipase/lipooxygenase domain (PLAT/LH2 domain)"/>
    <property type="match status" value="1"/>
</dbReference>
<dbReference type="OMA" id="GHDRCPK"/>
<keyword evidence="2" id="KW-1185">Reference proteome</keyword>
<dbReference type="InterPro" id="IPR010417">
    <property type="entry name" value="Embryo-specific_ATS3"/>
</dbReference>
<organism evidence="1 2">
    <name type="scientific">Capsicum annuum</name>
    <name type="common">Capsicum pepper</name>
    <dbReference type="NCBI Taxonomy" id="4072"/>
    <lineage>
        <taxon>Eukaryota</taxon>
        <taxon>Viridiplantae</taxon>
        <taxon>Streptophyta</taxon>
        <taxon>Embryophyta</taxon>
        <taxon>Tracheophyta</taxon>
        <taxon>Spermatophyta</taxon>
        <taxon>Magnoliopsida</taxon>
        <taxon>eudicotyledons</taxon>
        <taxon>Gunneridae</taxon>
        <taxon>Pentapetalae</taxon>
        <taxon>asterids</taxon>
        <taxon>lamiids</taxon>
        <taxon>Solanales</taxon>
        <taxon>Solanaceae</taxon>
        <taxon>Solanoideae</taxon>
        <taxon>Capsiceae</taxon>
        <taxon>Capsicum</taxon>
    </lineage>
</organism>
<dbReference type="AlphaFoldDB" id="A0A2G2Y1T1"/>
<evidence type="ECO:0008006" key="3">
    <source>
        <dbReference type="Google" id="ProtNLM"/>
    </source>
</evidence>
<dbReference type="PANTHER" id="PTHR31718">
    <property type="entry name" value="PLAT DOMAIN-CONTAINING PROTEIN"/>
    <property type="match status" value="1"/>
</dbReference>
<dbReference type="Proteomes" id="UP000222542">
    <property type="component" value="Unassembled WGS sequence"/>
</dbReference>
<dbReference type="STRING" id="4072.A0A2G2Y1T1"/>
<proteinExistence type="predicted"/>
<dbReference type="Gramene" id="PHT63716">
    <property type="protein sequence ID" value="PHT63716"/>
    <property type="gene ID" value="T459_32402"/>
</dbReference>
<reference evidence="1 2" key="1">
    <citation type="journal article" date="2014" name="Nat. Genet.">
        <title>Genome sequence of the hot pepper provides insights into the evolution of pungency in Capsicum species.</title>
        <authorList>
            <person name="Kim S."/>
            <person name="Park M."/>
            <person name="Yeom S.I."/>
            <person name="Kim Y.M."/>
            <person name="Lee J.M."/>
            <person name="Lee H.A."/>
            <person name="Seo E."/>
            <person name="Choi J."/>
            <person name="Cheong K."/>
            <person name="Kim K.T."/>
            <person name="Jung K."/>
            <person name="Lee G.W."/>
            <person name="Oh S.K."/>
            <person name="Bae C."/>
            <person name="Kim S.B."/>
            <person name="Lee H.Y."/>
            <person name="Kim S.Y."/>
            <person name="Kim M.S."/>
            <person name="Kang B.C."/>
            <person name="Jo Y.D."/>
            <person name="Yang H.B."/>
            <person name="Jeong H.J."/>
            <person name="Kang W.H."/>
            <person name="Kwon J.K."/>
            <person name="Shin C."/>
            <person name="Lim J.Y."/>
            <person name="Park J.H."/>
            <person name="Huh J.H."/>
            <person name="Kim J.S."/>
            <person name="Kim B.D."/>
            <person name="Cohen O."/>
            <person name="Paran I."/>
            <person name="Suh M.C."/>
            <person name="Lee S.B."/>
            <person name="Kim Y.K."/>
            <person name="Shin Y."/>
            <person name="Noh S.J."/>
            <person name="Park J."/>
            <person name="Seo Y.S."/>
            <person name="Kwon S.Y."/>
            <person name="Kim H.A."/>
            <person name="Park J.M."/>
            <person name="Kim H.J."/>
            <person name="Choi S.B."/>
            <person name="Bosland P.W."/>
            <person name="Reeves G."/>
            <person name="Jo S.H."/>
            <person name="Lee B.W."/>
            <person name="Cho H.T."/>
            <person name="Choi H.S."/>
            <person name="Lee M.S."/>
            <person name="Yu Y."/>
            <person name="Do Choi Y."/>
            <person name="Park B.S."/>
            <person name="van Deynze A."/>
            <person name="Ashrafi H."/>
            <person name="Hill T."/>
            <person name="Kim W.T."/>
            <person name="Pai H.S."/>
            <person name="Ahn H.K."/>
            <person name="Yeam I."/>
            <person name="Giovannoni J.J."/>
            <person name="Rose J.K."/>
            <person name="Sorensen I."/>
            <person name="Lee S.J."/>
            <person name="Kim R.W."/>
            <person name="Choi I.Y."/>
            <person name="Choi B.S."/>
            <person name="Lim J.S."/>
            <person name="Lee Y.H."/>
            <person name="Choi D."/>
        </authorList>
    </citation>
    <scope>NUCLEOTIDE SEQUENCE [LARGE SCALE GENOMIC DNA]</scope>
    <source>
        <strain evidence="2">cv. CM334</strain>
    </source>
</reference>
<protein>
    <recommendedName>
        <fullName evidence="3">Embryo-specific protein ATS3B-like</fullName>
    </recommendedName>
</protein>
<dbReference type="CDD" id="cd00113">
    <property type="entry name" value="PLAT"/>
    <property type="match status" value="1"/>
</dbReference>
<reference evidence="1 2" key="2">
    <citation type="journal article" date="2017" name="Genome Biol.">
        <title>New reference genome sequences of hot pepper reveal the massive evolution of plant disease-resistance genes by retroduplication.</title>
        <authorList>
            <person name="Kim S."/>
            <person name="Park J."/>
            <person name="Yeom S.I."/>
            <person name="Kim Y.M."/>
            <person name="Seo E."/>
            <person name="Kim K.T."/>
            <person name="Kim M.S."/>
            <person name="Lee J.M."/>
            <person name="Cheong K."/>
            <person name="Shin H.S."/>
            <person name="Kim S.B."/>
            <person name="Han K."/>
            <person name="Lee J."/>
            <person name="Park M."/>
            <person name="Lee H.A."/>
            <person name="Lee H.Y."/>
            <person name="Lee Y."/>
            <person name="Oh S."/>
            <person name="Lee J.H."/>
            <person name="Choi E."/>
            <person name="Choi E."/>
            <person name="Lee S.E."/>
            <person name="Jeon J."/>
            <person name="Kim H."/>
            <person name="Choi G."/>
            <person name="Song H."/>
            <person name="Lee J."/>
            <person name="Lee S.C."/>
            <person name="Kwon J.K."/>
            <person name="Lee H.Y."/>
            <person name="Koo N."/>
            <person name="Hong Y."/>
            <person name="Kim R.W."/>
            <person name="Kang W.H."/>
            <person name="Huh J.H."/>
            <person name="Kang B.C."/>
            <person name="Yang T.J."/>
            <person name="Lee Y.H."/>
            <person name="Bennetzen J.L."/>
            <person name="Choi D."/>
        </authorList>
    </citation>
    <scope>NUCLEOTIDE SEQUENCE [LARGE SCALE GENOMIC DNA]</scope>
    <source>
        <strain evidence="2">cv. CM334</strain>
    </source>
</reference>
<dbReference type="PANTHER" id="PTHR31718:SF65">
    <property type="entry name" value="EMBRYO-SPECIFIC 3"/>
    <property type="match status" value="1"/>
</dbReference>